<evidence type="ECO:0000256" key="1">
    <source>
        <dbReference type="ARBA" id="ARBA00004370"/>
    </source>
</evidence>
<dbReference type="EMBL" id="JAXQNO010000019">
    <property type="protein sequence ID" value="KAK4774510.1"/>
    <property type="molecule type" value="Genomic_DNA"/>
</dbReference>
<name>A0AAN7KWU7_TRANT</name>
<evidence type="ECO:0000256" key="4">
    <source>
        <dbReference type="ARBA" id="ARBA00022982"/>
    </source>
</evidence>
<organism evidence="9 10">
    <name type="scientific">Trapa natans</name>
    <name type="common">Water chestnut</name>
    <dbReference type="NCBI Taxonomy" id="22666"/>
    <lineage>
        <taxon>Eukaryota</taxon>
        <taxon>Viridiplantae</taxon>
        <taxon>Streptophyta</taxon>
        <taxon>Embryophyta</taxon>
        <taxon>Tracheophyta</taxon>
        <taxon>Spermatophyta</taxon>
        <taxon>Magnoliopsida</taxon>
        <taxon>eudicotyledons</taxon>
        <taxon>Gunneridae</taxon>
        <taxon>Pentapetalae</taxon>
        <taxon>rosids</taxon>
        <taxon>malvids</taxon>
        <taxon>Myrtales</taxon>
        <taxon>Lythraceae</taxon>
        <taxon>Trapa</taxon>
    </lineage>
</organism>
<feature type="domain" description="DOMON" evidence="8">
    <location>
        <begin position="50"/>
        <end position="161"/>
    </location>
</feature>
<comment type="caution">
    <text evidence="9">The sequence shown here is derived from an EMBL/GenBank/DDBJ whole genome shotgun (WGS) entry which is preliminary data.</text>
</comment>
<evidence type="ECO:0000256" key="7">
    <source>
        <dbReference type="SAM" id="SignalP"/>
    </source>
</evidence>
<comment type="subcellular location">
    <subcellularLocation>
        <location evidence="1">Membrane</location>
    </subcellularLocation>
</comment>
<feature type="compositionally biased region" description="Basic and acidic residues" evidence="6">
    <location>
        <begin position="174"/>
        <end position="185"/>
    </location>
</feature>
<keyword evidence="4" id="KW-0249">Electron transport</keyword>
<keyword evidence="2" id="KW-0813">Transport</keyword>
<evidence type="ECO:0000256" key="5">
    <source>
        <dbReference type="ARBA" id="ARBA00023136"/>
    </source>
</evidence>
<evidence type="ECO:0000256" key="2">
    <source>
        <dbReference type="ARBA" id="ARBA00022448"/>
    </source>
</evidence>
<evidence type="ECO:0000256" key="6">
    <source>
        <dbReference type="SAM" id="MobiDB-lite"/>
    </source>
</evidence>
<feature type="region of interest" description="Disordered" evidence="6">
    <location>
        <begin position="168"/>
        <end position="215"/>
    </location>
</feature>
<dbReference type="Proteomes" id="UP001346149">
    <property type="component" value="Unassembled WGS sequence"/>
</dbReference>
<keyword evidence="5" id="KW-0472">Membrane</keyword>
<dbReference type="PANTHER" id="PTHR23130:SF157">
    <property type="entry name" value="AUXIN-INDUCED IN ROOT CULTURES PROTEIN 12"/>
    <property type="match status" value="1"/>
</dbReference>
<gene>
    <name evidence="9" type="ORF">SAY86_009445</name>
</gene>
<dbReference type="InterPro" id="IPR005018">
    <property type="entry name" value="DOMON_domain"/>
</dbReference>
<protein>
    <recommendedName>
        <fullName evidence="8">DOMON domain-containing protein</fullName>
    </recommendedName>
</protein>
<dbReference type="InterPro" id="IPR045265">
    <property type="entry name" value="AIR12_DOMON"/>
</dbReference>
<proteinExistence type="predicted"/>
<feature type="chain" id="PRO_5042867085" description="DOMON domain-containing protein" evidence="7">
    <location>
        <begin position="28"/>
        <end position="242"/>
    </location>
</feature>
<accession>A0AAN7KWU7</accession>
<keyword evidence="3 7" id="KW-0732">Signal</keyword>
<feature type="signal peptide" evidence="7">
    <location>
        <begin position="1"/>
        <end position="27"/>
    </location>
</feature>
<dbReference type="CDD" id="cd09629">
    <property type="entry name" value="DOMON_CIL1_like"/>
    <property type="match status" value="1"/>
</dbReference>
<dbReference type="GO" id="GO:0016020">
    <property type="term" value="C:membrane"/>
    <property type="evidence" value="ECO:0007669"/>
    <property type="project" value="UniProtKB-SubCell"/>
</dbReference>
<evidence type="ECO:0000313" key="9">
    <source>
        <dbReference type="EMBL" id="KAK4774510.1"/>
    </source>
</evidence>
<keyword evidence="10" id="KW-1185">Reference proteome</keyword>
<evidence type="ECO:0000313" key="10">
    <source>
        <dbReference type="Proteomes" id="UP001346149"/>
    </source>
</evidence>
<sequence length="242" mass="25118">MAAAAAVRVSLLLGLAILLALVDPAYSQTCTSPKFSSNRIYANCSNLPKLGATLHYTYDASNSTLDIAYTATPASGGAWVSWAINPTATGMIGSQALMALKLSNGSVVAKTYNISSYSSIDESKLSFDVWNLAAEASDGSMIIFATIKVPGTSLNQVWQIGGAVDGTSPSIHPLEQDNKESRSKLELVSAGQNGITPTPTPTPTSTPAPSQNDSAAVSFLRRTDLSLISGLALLASSVVIFS</sequence>
<dbReference type="PANTHER" id="PTHR23130">
    <property type="entry name" value="CYTOCHROME B561 AND DOMON DOMAIN-CONTAINING PROTEIN"/>
    <property type="match status" value="1"/>
</dbReference>
<reference evidence="9 10" key="1">
    <citation type="journal article" date="2023" name="Hortic Res">
        <title>Pangenome of water caltrop reveals structural variations and asymmetric subgenome divergence after allopolyploidization.</title>
        <authorList>
            <person name="Zhang X."/>
            <person name="Chen Y."/>
            <person name="Wang L."/>
            <person name="Yuan Y."/>
            <person name="Fang M."/>
            <person name="Shi L."/>
            <person name="Lu R."/>
            <person name="Comes H.P."/>
            <person name="Ma Y."/>
            <person name="Chen Y."/>
            <person name="Huang G."/>
            <person name="Zhou Y."/>
            <person name="Zheng Z."/>
            <person name="Qiu Y."/>
        </authorList>
    </citation>
    <scope>NUCLEOTIDE SEQUENCE [LARGE SCALE GENOMIC DNA]</scope>
    <source>
        <strain evidence="9">F231</strain>
    </source>
</reference>
<dbReference type="PROSITE" id="PS50836">
    <property type="entry name" value="DOMON"/>
    <property type="match status" value="1"/>
</dbReference>
<dbReference type="AlphaFoldDB" id="A0AAN7KWU7"/>
<evidence type="ECO:0000256" key="3">
    <source>
        <dbReference type="ARBA" id="ARBA00022729"/>
    </source>
</evidence>
<dbReference type="Pfam" id="PF04526">
    <property type="entry name" value="DUF568"/>
    <property type="match status" value="1"/>
</dbReference>
<evidence type="ECO:0000259" key="8">
    <source>
        <dbReference type="PROSITE" id="PS50836"/>
    </source>
</evidence>